<keyword evidence="4" id="KW-0159">Chromosome partition</keyword>
<keyword evidence="6" id="KW-0238">DNA-binding</keyword>
<evidence type="ECO:0000256" key="5">
    <source>
        <dbReference type="ARBA" id="ARBA00022908"/>
    </source>
</evidence>
<dbReference type="Gene3D" id="1.10.443.10">
    <property type="entry name" value="Intergrase catalytic core"/>
    <property type="match status" value="1"/>
</dbReference>
<dbReference type="InterPro" id="IPR011010">
    <property type="entry name" value="DNA_brk_join_enz"/>
</dbReference>
<sequence>MNCNEEFVVKAIGKISLEYPQLNQLRLRDLLYEALYNYDILPQEKALVASDIEERMYIFLASKRIEGASPKTLYNYSLIISKFSSMVCKPISTVNVMDVRMFLATMAQGRKQSTLNAILSCLKSFFGWLEGEEYIPRNPTKKLKQIKLPIRLRSSLNVEELERLRDCCKTVRERALIEFIFSTGCRVGEVYNVNIQDLNFNDNSLKVVGKGDKQREVFFSPKAKLYIQKYLATRTDSTPALFVTSKLPHSRLGIRSIEREINKIAARLQIDKSVYPHLLRHTMATLGLASGAKLTTIQKLLGHSDPATTQIYAEASMDDIKQEYKQYFIQ</sequence>
<dbReference type="GO" id="GO:0006310">
    <property type="term" value="P:DNA recombination"/>
    <property type="evidence" value="ECO:0007669"/>
    <property type="project" value="UniProtKB-KW"/>
</dbReference>
<keyword evidence="7" id="KW-0233">DNA recombination</keyword>
<reference evidence="11" key="1">
    <citation type="submission" date="2019-08" db="EMBL/GenBank/DDBJ databases">
        <authorList>
            <person name="Kucharzyk K."/>
            <person name="Murdoch R.W."/>
            <person name="Higgins S."/>
            <person name="Loffler F."/>
        </authorList>
    </citation>
    <scope>NUCLEOTIDE SEQUENCE</scope>
</reference>
<evidence type="ECO:0000256" key="8">
    <source>
        <dbReference type="ARBA" id="ARBA00023306"/>
    </source>
</evidence>
<keyword evidence="5" id="KW-0229">DNA integration</keyword>
<dbReference type="InterPro" id="IPR010998">
    <property type="entry name" value="Integrase_recombinase_N"/>
</dbReference>
<evidence type="ECO:0000256" key="1">
    <source>
        <dbReference type="ARBA" id="ARBA00004496"/>
    </source>
</evidence>
<dbReference type="PROSITE" id="PS51900">
    <property type="entry name" value="CB"/>
    <property type="match status" value="1"/>
</dbReference>
<dbReference type="PANTHER" id="PTHR30349">
    <property type="entry name" value="PHAGE INTEGRASE-RELATED"/>
    <property type="match status" value="1"/>
</dbReference>
<evidence type="ECO:0000256" key="2">
    <source>
        <dbReference type="ARBA" id="ARBA00022490"/>
    </source>
</evidence>
<evidence type="ECO:0000259" key="10">
    <source>
        <dbReference type="PROSITE" id="PS51900"/>
    </source>
</evidence>
<comment type="subcellular location">
    <subcellularLocation>
        <location evidence="1">Cytoplasm</location>
    </subcellularLocation>
</comment>
<dbReference type="GO" id="GO:0051301">
    <property type="term" value="P:cell division"/>
    <property type="evidence" value="ECO:0007669"/>
    <property type="project" value="UniProtKB-KW"/>
</dbReference>
<dbReference type="InterPro" id="IPR002104">
    <property type="entry name" value="Integrase_catalytic"/>
</dbReference>
<dbReference type="AlphaFoldDB" id="A0A645BAR4"/>
<evidence type="ECO:0000313" key="11">
    <source>
        <dbReference type="EMBL" id="MPM61741.1"/>
    </source>
</evidence>
<proteinExistence type="predicted"/>
<evidence type="ECO:0000259" key="9">
    <source>
        <dbReference type="PROSITE" id="PS51898"/>
    </source>
</evidence>
<evidence type="ECO:0000256" key="6">
    <source>
        <dbReference type="ARBA" id="ARBA00023125"/>
    </source>
</evidence>
<keyword evidence="8" id="KW-0131">Cell cycle</keyword>
<dbReference type="EMBL" id="VSSQ01018504">
    <property type="protein sequence ID" value="MPM61741.1"/>
    <property type="molecule type" value="Genomic_DNA"/>
</dbReference>
<keyword evidence="3" id="KW-0132">Cell division</keyword>
<dbReference type="GO" id="GO:0005737">
    <property type="term" value="C:cytoplasm"/>
    <property type="evidence" value="ECO:0007669"/>
    <property type="project" value="UniProtKB-SubCell"/>
</dbReference>
<keyword evidence="2" id="KW-0963">Cytoplasm</keyword>
<dbReference type="PANTHER" id="PTHR30349:SF77">
    <property type="entry name" value="TYROSINE RECOMBINASE XERC"/>
    <property type="match status" value="1"/>
</dbReference>
<dbReference type="NCBIfam" id="NF040815">
    <property type="entry name" value="recomb_XerA_Arch"/>
    <property type="match status" value="1"/>
</dbReference>
<dbReference type="Pfam" id="PF00589">
    <property type="entry name" value="Phage_integrase"/>
    <property type="match status" value="1"/>
</dbReference>
<evidence type="ECO:0000256" key="4">
    <source>
        <dbReference type="ARBA" id="ARBA00022829"/>
    </source>
</evidence>
<dbReference type="Pfam" id="PF13495">
    <property type="entry name" value="Phage_int_SAM_4"/>
    <property type="match status" value="1"/>
</dbReference>
<dbReference type="InterPro" id="IPR004107">
    <property type="entry name" value="Integrase_SAM-like_N"/>
</dbReference>
<evidence type="ECO:0000256" key="7">
    <source>
        <dbReference type="ARBA" id="ARBA00023172"/>
    </source>
</evidence>
<dbReference type="GO" id="GO:0007059">
    <property type="term" value="P:chromosome segregation"/>
    <property type="evidence" value="ECO:0007669"/>
    <property type="project" value="UniProtKB-KW"/>
</dbReference>
<dbReference type="GO" id="GO:0015074">
    <property type="term" value="P:DNA integration"/>
    <property type="evidence" value="ECO:0007669"/>
    <property type="project" value="UniProtKB-KW"/>
</dbReference>
<dbReference type="Gene3D" id="1.10.150.130">
    <property type="match status" value="1"/>
</dbReference>
<feature type="domain" description="Tyr recombinase" evidence="9">
    <location>
        <begin position="151"/>
        <end position="325"/>
    </location>
</feature>
<comment type="caution">
    <text evidence="11">The sequence shown here is derived from an EMBL/GenBank/DDBJ whole genome shotgun (WGS) entry which is preliminary data.</text>
</comment>
<dbReference type="GO" id="GO:0003677">
    <property type="term" value="F:DNA binding"/>
    <property type="evidence" value="ECO:0007669"/>
    <property type="project" value="UniProtKB-KW"/>
</dbReference>
<gene>
    <name evidence="11" type="primary">xerC_174</name>
    <name evidence="11" type="ORF">SDC9_108601</name>
</gene>
<dbReference type="PROSITE" id="PS51898">
    <property type="entry name" value="TYR_RECOMBINASE"/>
    <property type="match status" value="1"/>
</dbReference>
<protein>
    <submittedName>
        <fullName evidence="11">Tyrosine recombinase XerC</fullName>
    </submittedName>
</protein>
<dbReference type="InterPro" id="IPR013762">
    <property type="entry name" value="Integrase-like_cat_sf"/>
</dbReference>
<name>A0A645BAR4_9ZZZZ</name>
<dbReference type="SUPFAM" id="SSF56349">
    <property type="entry name" value="DNA breaking-rejoining enzymes"/>
    <property type="match status" value="1"/>
</dbReference>
<feature type="domain" description="Core-binding (CB)" evidence="10">
    <location>
        <begin position="50"/>
        <end position="130"/>
    </location>
</feature>
<accession>A0A645BAR4</accession>
<dbReference type="InterPro" id="IPR050090">
    <property type="entry name" value="Tyrosine_recombinase_XerCD"/>
</dbReference>
<evidence type="ECO:0000256" key="3">
    <source>
        <dbReference type="ARBA" id="ARBA00022618"/>
    </source>
</evidence>
<dbReference type="InterPro" id="IPR044068">
    <property type="entry name" value="CB"/>
</dbReference>
<organism evidence="11">
    <name type="scientific">bioreactor metagenome</name>
    <dbReference type="NCBI Taxonomy" id="1076179"/>
    <lineage>
        <taxon>unclassified sequences</taxon>
        <taxon>metagenomes</taxon>
        <taxon>ecological metagenomes</taxon>
    </lineage>
</organism>